<dbReference type="PROSITE" id="PS51192">
    <property type="entry name" value="HELICASE_ATP_BIND_1"/>
    <property type="match status" value="1"/>
</dbReference>
<reference evidence="6" key="1">
    <citation type="journal article" date="2008" name="Nat. Genet.">
        <title>The Pristionchus pacificus genome provides a unique perspective on nematode lifestyle and parasitism.</title>
        <authorList>
            <person name="Dieterich C."/>
            <person name="Clifton S.W."/>
            <person name="Schuster L.N."/>
            <person name="Chinwalla A."/>
            <person name="Delehaunty K."/>
            <person name="Dinkelacker I."/>
            <person name="Fulton L."/>
            <person name="Fulton R."/>
            <person name="Godfrey J."/>
            <person name="Minx P."/>
            <person name="Mitreva M."/>
            <person name="Roeseler W."/>
            <person name="Tian H."/>
            <person name="Witte H."/>
            <person name="Yang S.P."/>
            <person name="Wilson R.K."/>
            <person name="Sommer R.J."/>
        </authorList>
    </citation>
    <scope>NUCLEOTIDE SEQUENCE [LARGE SCALE GENOMIC DNA]</scope>
    <source>
        <strain evidence="6">PS312</strain>
    </source>
</reference>
<sequence>MSDTLRMKIRASVGSAIIEMEEPPILNAVRSHLFPNLKLDEETEGVLHREHASQLRIVQLAHLKNLIVKAMDAEVASVAELFLKPILEEALLCDTEAHRLVSALDEDSTEAIYLFEELEDFRQKLVYRHQSDEAEPAFRKSLMEWLTSGEPPQEMWKALCQWRTDGAGLVSFRRHVEEHIPHDPKGLLRRIGSAARKLRGYEEFVDLPKIQRILNECCDPSVKLHDGHLQVNGAVVALSLANKAFLLARSQLNIKNISENNAKDELNTVSIYAAECCSLDISLDQRQWAGINLCIVTKRLFVHEGVAIDLSGTSFEPRTASAPAARDARSPEEPGYDGTPGRAGESSGNLLILAAKVIGGHRLSVRLNGGRGEDGQHGGDGCKGEDGASISENEIHGMDFPDDQRSPDEKRLLYWGRCSHNVKWYEFEDNLGRTVRLRRSVRRCLILVEGTLAGDGSTAGCGGAGGEGGNEGTYQFSNLSGTHAWFSGSAARKRGTNGDDGKHGVHGERGADGVDSCCYKVFATGECRSGQSSPGKKICLSIQKVSRLYAVPDNYITLPHMYDFSVLKKSYGVLEEYEPETAPAKVHPTLRRAERSKAIVRAAPQRSTAVSQFAQVSGISLREIENLSPRVKRTRNVKAEVRSSMHNINEQARIVRARRSPEDELLSPLEEVGHSSEEPVEPRPNLIGRIYDIWDIIKEQIGPLVHEYDADFNHVFANVQRDVLEDANLEAGLTRFINNQQSRSRCRERILQVFEGNPSLQEYVDFILTHSSTTIIRLLSSAIAADGNKKCVLKWRIIIDIVWSIESSLQCEFSFLAAVIAATPLDELLDKLITLRVAIYTQNLGPLKSSLLKNALLAIKIIEAKALLNIKLQEAETNGVVLTNIDGVIELLRNAQQHHLSRLSIVPIQEWAETARRQNWRIVERENFGSTSFYLEMLSRAGFVVEERAMRAILRNWKYSSHLFGELLCYISSNEITADERFFGSLLLEVHKQDADDTAVRRLLPNSERRLDDVPQLVRGLRDSDEHSKALRIEWTQGIIDVIRGDPAQSEHAKWLAVFDDALERTKGKRLRAVQKVSGMCALESENNLLQQVSTGEGKSFIIAAIAAIRCKLDDLATVDIISTSSVLAQRDATLLRDLYEALGLSVAHNCDESREARETAYTKRIVYGDIAHFQRDYLLDTYYRKTIRGTRQLDNVIVDEVDSMTLDCGNHVLYLSHRVPSLKMLDSLFAFIQREVYSVTEGREVSTDDIRLRTLREIYGCVSRDDFDKINAVHSDVLFHAARTAGFIDKEGLILFKETSKLIDLEESLKSLSDSTTIGILIDTLREDIVMIIEEDTGADLASTQWTGGLHQFLQMKHACRVTPLSLKAVFISNVTFLCSYNRLDGLSGTLGSAEESTILDELYDVDLIHIPTHKPRKMFEHVPLLVESSEDWIRAIYNEVKGVTTVNRSVLIICQTIEQLKLLHQGLLARNRPRREESPGMDSAIDSITVYARQHQNLDYEEHALESTKIILSTNLAGRGTDILLSKELEDSGGLHVVIAFVPRNKRVEDQAMGRAARCDAAGSGRIIAHIQKTGGSSGTPDFHDIKMRRDNAEVLRIQELRHHFKFRIAVEEQALERFRMKLDDQFYVESSQELPEVEDVMYKARLDEWTLWLDGKEEEFNQCEKQRDSNLANSIIQSVDAFLSEHEVDKKDGLFIAPSWMRAGEWLLRLGIIQMSHQDGRADAECTFKRVIGEGGAMTAFAHFYLGCMSMTRFEEMRKNQSSVYLTIPCRFEADVDGAIAHFTQARVSLLLLLERRSAEVRTIQLFAGSGHAQCGLQRQLTELAAAVHQIIASIDWLIGEPMSADSFRPLTACDQHQAHLMDSLQMLDVITPPLLADDLNDRIAAYGKIIRRKFGITPQKLTQVLQDERNELLRAPEQEEESTSVPIERRPAFLGGGSALSKRCALPIRMDFWKCMHDFGVFYDMEHVYVVKDDAREDVIAAVSIHPMIIDEDRARASILYSNRELRNITLFAKNEVDAKERALGKIMKELLEEKKVELDLLARIDIKRMEGVYLPHFDGFTAIQLKKHSVIQLEASTTSESSNEDGTYRQASTIDCSMLPAALAETVEHFLIHNFKYTFARGMLATACADSHLKPFTPKQVMLPVEAHRELFEELCRLEVVSPPRIQSSHYTLIDYIDYTFVGKRELKQFAHARRLKLRDNIQMFKLVPFAEYLFSRGAIASSEMTDLVDLGMTVAVSLEKASIHSSGHCRGHLQRQSVLGEQRIDGDNVCHGSNRNCASKLNVQVLYTSTSDTVDAIARGRAKINECLLWTGTKIMHGISWSTWKFEDAMAGLNIQFVNGVAESARAIGRGVQRSIFHMFNQCRALFGSSEYYNQCHMAAQNMAATSKLIERRGDEFRIARTFHIVAGAADEQEAQIYSREKELTAQLLKVARILKASINDLLQPPRITFPDLASFLDSSANMSWFEAELDLFLQIAAMEALRLLARTGRMDSFTISSLKNGALKIAFSEVVKDCVDEKRQRQNERTKGGKNLRNIIGDVIELKITELFTNPLASFIDCIISEHYTYDKLQQLQQLIYEDLTNAARQLRNMNPNDWLDSIQPTSIVPSVLSRIAQITTRFNNATNPNEEQKLERSLFNITRSCLIYRLPMPYEPCLTILCMASDVIDRGTEMVNKSKRIIFLSKSNFSKWSDMFKPDECIFLFETINSESFDNPEMLRQTLIRVLSEADINSF</sequence>
<dbReference type="SUPFAM" id="SSF52540">
    <property type="entry name" value="P-loop containing nucleoside triphosphate hydrolases"/>
    <property type="match status" value="2"/>
</dbReference>
<dbReference type="InterPro" id="IPR014001">
    <property type="entry name" value="Helicase_ATP-bd"/>
</dbReference>
<dbReference type="EnsemblMetazoa" id="PPA25938.1">
    <property type="protein sequence ID" value="PPA25938.1"/>
    <property type="gene ID" value="WBGene00115492"/>
</dbReference>
<dbReference type="GO" id="GO:0017038">
    <property type="term" value="P:protein import"/>
    <property type="evidence" value="ECO:0007669"/>
    <property type="project" value="InterPro"/>
</dbReference>
<dbReference type="PANTHER" id="PTHR30612">
    <property type="entry name" value="SECA INNER MEMBRANE COMPONENT OF SEC PROTEIN SECRETION SYSTEM"/>
    <property type="match status" value="1"/>
</dbReference>
<evidence type="ECO:0000256" key="1">
    <source>
        <dbReference type="ARBA" id="ARBA00022490"/>
    </source>
</evidence>
<keyword evidence="6" id="KW-1185">Reference proteome</keyword>
<evidence type="ECO:0000256" key="3">
    <source>
        <dbReference type="ARBA" id="ARBA00023010"/>
    </source>
</evidence>
<dbReference type="InterPro" id="IPR014018">
    <property type="entry name" value="SecA_motor_DEAD"/>
</dbReference>
<dbReference type="InterPro" id="IPR000185">
    <property type="entry name" value="SecA"/>
</dbReference>
<organism evidence="5 6">
    <name type="scientific">Pristionchus pacificus</name>
    <name type="common">Parasitic nematode worm</name>
    <dbReference type="NCBI Taxonomy" id="54126"/>
    <lineage>
        <taxon>Eukaryota</taxon>
        <taxon>Metazoa</taxon>
        <taxon>Ecdysozoa</taxon>
        <taxon>Nematoda</taxon>
        <taxon>Chromadorea</taxon>
        <taxon>Rhabditida</taxon>
        <taxon>Rhabditina</taxon>
        <taxon>Diplogasteromorpha</taxon>
        <taxon>Diplogasteroidea</taxon>
        <taxon>Neodiplogasteridae</taxon>
        <taxon>Pristionchus</taxon>
    </lineage>
</organism>
<dbReference type="Proteomes" id="UP000005239">
    <property type="component" value="Unassembled WGS sequence"/>
</dbReference>
<dbReference type="Pfam" id="PF07517">
    <property type="entry name" value="SecA_DEAD"/>
    <property type="match status" value="1"/>
</dbReference>
<protein>
    <submittedName>
        <fullName evidence="5">SECA_MOTOR_DEAD domain-containing protein</fullName>
    </submittedName>
</protein>
<evidence type="ECO:0000256" key="4">
    <source>
        <dbReference type="SAM" id="MobiDB-lite"/>
    </source>
</evidence>
<dbReference type="InterPro" id="IPR027417">
    <property type="entry name" value="P-loop_NTPase"/>
</dbReference>
<feature type="compositionally biased region" description="Basic and acidic residues" evidence="4">
    <location>
        <begin position="371"/>
        <end position="386"/>
    </location>
</feature>
<evidence type="ECO:0000313" key="5">
    <source>
        <dbReference type="EnsemblMetazoa" id="PPA25938.1"/>
    </source>
</evidence>
<dbReference type="Gene3D" id="3.90.1440.10">
    <property type="entry name" value="SecA, preprotein cross-linking domain"/>
    <property type="match status" value="1"/>
</dbReference>
<dbReference type="PANTHER" id="PTHR30612:SF0">
    <property type="entry name" value="CHLOROPLAST PROTEIN-TRANSPORTING ATPASE"/>
    <property type="match status" value="1"/>
</dbReference>
<dbReference type="GO" id="GO:0016020">
    <property type="term" value="C:membrane"/>
    <property type="evidence" value="ECO:0007669"/>
    <property type="project" value="InterPro"/>
</dbReference>
<reference evidence="5" key="2">
    <citation type="submission" date="2022-06" db="UniProtKB">
        <authorList>
            <consortium name="EnsemblMetazoa"/>
        </authorList>
    </citation>
    <scope>IDENTIFICATION</scope>
    <source>
        <strain evidence="5">PS312</strain>
    </source>
</reference>
<evidence type="ECO:0000313" key="6">
    <source>
        <dbReference type="Proteomes" id="UP000005239"/>
    </source>
</evidence>
<dbReference type="SMART" id="SM00957">
    <property type="entry name" value="SecA_DEAD"/>
    <property type="match status" value="1"/>
</dbReference>
<dbReference type="GO" id="GO:0006605">
    <property type="term" value="P:protein targeting"/>
    <property type="evidence" value="ECO:0007669"/>
    <property type="project" value="InterPro"/>
</dbReference>
<keyword evidence="3" id="KW-0811">Translocation</keyword>
<keyword evidence="2" id="KW-0653">Protein transport</keyword>
<name>A0A2A6BHE8_PRIPA</name>
<gene>
    <name evidence="5" type="primary">WBGene00115492</name>
</gene>
<proteinExistence type="predicted"/>
<dbReference type="PROSITE" id="PS51196">
    <property type="entry name" value="SECA_MOTOR_DEAD"/>
    <property type="match status" value="1"/>
</dbReference>
<accession>A0A8R1YJ22</accession>
<dbReference type="InterPro" id="IPR001650">
    <property type="entry name" value="Helicase_C-like"/>
</dbReference>
<keyword evidence="2" id="KW-0813">Transport</keyword>
<evidence type="ECO:0000256" key="2">
    <source>
        <dbReference type="ARBA" id="ARBA00022927"/>
    </source>
</evidence>
<dbReference type="PRINTS" id="PR00906">
    <property type="entry name" value="SECA"/>
</dbReference>
<accession>A0A2A6BHE8</accession>
<dbReference type="PROSITE" id="PS51194">
    <property type="entry name" value="HELICASE_CTER"/>
    <property type="match status" value="1"/>
</dbReference>
<feature type="region of interest" description="Disordered" evidence="4">
    <location>
        <begin position="369"/>
        <end position="390"/>
    </location>
</feature>
<dbReference type="GO" id="GO:0005524">
    <property type="term" value="F:ATP binding"/>
    <property type="evidence" value="ECO:0000318"/>
    <property type="project" value="GO_Central"/>
</dbReference>
<keyword evidence="1" id="KW-0963">Cytoplasm</keyword>
<dbReference type="InterPro" id="IPR011115">
    <property type="entry name" value="SecA_DEAD"/>
</dbReference>
<dbReference type="Gene3D" id="3.40.50.300">
    <property type="entry name" value="P-loop containing nucleotide triphosphate hydrolases"/>
    <property type="match status" value="2"/>
</dbReference>
<dbReference type="OrthoDB" id="10038397at2759"/>
<feature type="region of interest" description="Disordered" evidence="4">
    <location>
        <begin position="317"/>
        <end position="344"/>
    </location>
</feature>
<dbReference type="GO" id="GO:0006886">
    <property type="term" value="P:intracellular protein transport"/>
    <property type="evidence" value="ECO:0007669"/>
    <property type="project" value="InterPro"/>
</dbReference>